<dbReference type="GO" id="GO:0031210">
    <property type="term" value="F:phosphatidylcholine binding"/>
    <property type="evidence" value="ECO:0007669"/>
    <property type="project" value="TreeGrafter"/>
</dbReference>
<reference evidence="2 3" key="1">
    <citation type="journal article" date="2015" name="Parasit. Vectors">
        <title>Draft genome of the scabies mite.</title>
        <authorList>
            <person name="Rider S.D.Jr."/>
            <person name="Morgan M.S."/>
            <person name="Arlian L.G."/>
        </authorList>
    </citation>
    <scope>NUCLEOTIDE SEQUENCE [LARGE SCALE GENOMIC DNA]</scope>
    <source>
        <strain evidence="2">Arlian Lab</strain>
    </source>
</reference>
<protein>
    <submittedName>
        <fullName evidence="2">Phosphatidylinositol transfer protein, membrane-associated-like protein</fullName>
    </submittedName>
</protein>
<dbReference type="EMBL" id="JXLN01010707">
    <property type="protein sequence ID" value="KPM06223.1"/>
    <property type="molecule type" value="Genomic_DNA"/>
</dbReference>
<organism evidence="2 3">
    <name type="scientific">Sarcoptes scabiei</name>
    <name type="common">Itch mite</name>
    <name type="synonym">Acarus scabiei</name>
    <dbReference type="NCBI Taxonomy" id="52283"/>
    <lineage>
        <taxon>Eukaryota</taxon>
        <taxon>Metazoa</taxon>
        <taxon>Ecdysozoa</taxon>
        <taxon>Arthropoda</taxon>
        <taxon>Chelicerata</taxon>
        <taxon>Arachnida</taxon>
        <taxon>Acari</taxon>
        <taxon>Acariformes</taxon>
        <taxon>Sarcoptiformes</taxon>
        <taxon>Astigmata</taxon>
        <taxon>Psoroptidia</taxon>
        <taxon>Sarcoptoidea</taxon>
        <taxon>Sarcoptidae</taxon>
        <taxon>Sarcoptinae</taxon>
        <taxon>Sarcoptes</taxon>
    </lineage>
</organism>
<name>A0A132A5H5_SARSC</name>
<dbReference type="AlphaFoldDB" id="A0A132A5H5"/>
<dbReference type="SUPFAM" id="SSF55961">
    <property type="entry name" value="Bet v1-like"/>
    <property type="match status" value="1"/>
</dbReference>
<dbReference type="Gene3D" id="3.30.530.20">
    <property type="match status" value="1"/>
</dbReference>
<dbReference type="InterPro" id="IPR023393">
    <property type="entry name" value="START-like_dom_sf"/>
</dbReference>
<dbReference type="OrthoDB" id="18453at2759"/>
<dbReference type="GO" id="GO:0008525">
    <property type="term" value="F:phosphatidylcholine transporter activity"/>
    <property type="evidence" value="ECO:0007669"/>
    <property type="project" value="TreeGrafter"/>
</dbReference>
<evidence type="ECO:0000313" key="2">
    <source>
        <dbReference type="EMBL" id="KPM06223.1"/>
    </source>
</evidence>
<dbReference type="InterPro" id="IPR001666">
    <property type="entry name" value="PI_transfer"/>
</dbReference>
<feature type="domain" description="Phosphatidylinositol transfer protein N-terminal" evidence="1">
    <location>
        <begin position="1"/>
        <end position="64"/>
    </location>
</feature>
<dbReference type="PRINTS" id="PR00391">
    <property type="entry name" value="PITRANSFER"/>
</dbReference>
<dbReference type="GO" id="GO:0005737">
    <property type="term" value="C:cytoplasm"/>
    <property type="evidence" value="ECO:0007669"/>
    <property type="project" value="TreeGrafter"/>
</dbReference>
<comment type="caution">
    <text evidence="2">The sequence shown here is derived from an EMBL/GenBank/DDBJ whole genome shotgun (WGS) entry which is preliminary data.</text>
</comment>
<dbReference type="GO" id="GO:0035091">
    <property type="term" value="F:phosphatidylinositol binding"/>
    <property type="evidence" value="ECO:0007669"/>
    <property type="project" value="TreeGrafter"/>
</dbReference>
<dbReference type="GO" id="GO:0008526">
    <property type="term" value="F:phosphatidylinositol transfer activity"/>
    <property type="evidence" value="ECO:0007669"/>
    <property type="project" value="TreeGrafter"/>
</dbReference>
<dbReference type="Proteomes" id="UP000616769">
    <property type="component" value="Unassembled WGS sequence"/>
</dbReference>
<proteinExistence type="predicted"/>
<dbReference type="PANTHER" id="PTHR10658">
    <property type="entry name" value="PHOSPHATIDYLINOSITOL TRANSFER PROTEIN"/>
    <property type="match status" value="1"/>
</dbReference>
<evidence type="ECO:0000313" key="3">
    <source>
        <dbReference type="Proteomes" id="UP000616769"/>
    </source>
</evidence>
<evidence type="ECO:0000259" key="1">
    <source>
        <dbReference type="Pfam" id="PF02121"/>
    </source>
</evidence>
<accession>A0A132A5H5</accession>
<dbReference type="PANTHER" id="PTHR10658:SF81">
    <property type="entry name" value="PROTEIN RETINAL DEGENERATION B"/>
    <property type="match status" value="1"/>
</dbReference>
<sequence>MCAYKLCRVEFKYWGMQNKIEKYIHETALRKVMVKAHQQAWIWQDEWFDLTMDDVRKIELETQEYLKKCMALEGNGIELAYDRNDGTKENEENIDPNLNKIGLPVLNSSSSSSSTFGHNILANQSKQQSIDLAAIDKDKEIENDLLLLQYLPVRNQKKKSLSQLSSLSSSSNNNDQSQLQQQSAAIANVVIKRKSLQSPNLCLV</sequence>
<dbReference type="InterPro" id="IPR055261">
    <property type="entry name" value="PI_transfer_N"/>
</dbReference>
<dbReference type="VEuPathDB" id="VectorBase:SSCA009035"/>
<gene>
    <name evidence="2" type="ORF">QR98_0046960</name>
</gene>
<dbReference type="Pfam" id="PF02121">
    <property type="entry name" value="IP_trans"/>
    <property type="match status" value="1"/>
</dbReference>